<evidence type="ECO:0000256" key="2">
    <source>
        <dbReference type="ARBA" id="ARBA00008017"/>
    </source>
</evidence>
<gene>
    <name evidence="3" type="ORF">D5086_0000085830</name>
</gene>
<comment type="similarity">
    <text evidence="2">Belongs to the MscS (TC 1.A.23) family.</text>
</comment>
<organism evidence="3">
    <name type="scientific">Populus alba</name>
    <name type="common">White poplar</name>
    <dbReference type="NCBI Taxonomy" id="43335"/>
    <lineage>
        <taxon>Eukaryota</taxon>
        <taxon>Viridiplantae</taxon>
        <taxon>Streptophyta</taxon>
        <taxon>Embryophyta</taxon>
        <taxon>Tracheophyta</taxon>
        <taxon>Spermatophyta</taxon>
        <taxon>Magnoliopsida</taxon>
        <taxon>eudicotyledons</taxon>
        <taxon>Gunneridae</taxon>
        <taxon>Pentapetalae</taxon>
        <taxon>rosids</taxon>
        <taxon>fabids</taxon>
        <taxon>Malpighiales</taxon>
        <taxon>Salicaceae</taxon>
        <taxon>Saliceae</taxon>
        <taxon>Populus</taxon>
    </lineage>
</organism>
<proteinExistence type="inferred from homology"/>
<dbReference type="PANTHER" id="PTHR31618">
    <property type="entry name" value="MECHANOSENSITIVE ION CHANNEL PROTEIN 5"/>
    <property type="match status" value="1"/>
</dbReference>
<comment type="caution">
    <text evidence="3">The sequence shown here is derived from an EMBL/GenBank/DDBJ whole genome shotgun (WGS) entry which is preliminary data.</text>
</comment>
<dbReference type="InterPro" id="IPR016688">
    <property type="entry name" value="MscS-like_plants/fungi"/>
</dbReference>
<dbReference type="PANTHER" id="PTHR31618:SF8">
    <property type="entry name" value="MECHANOSENSITIVE ION CHANNEL PROTEIN"/>
    <property type="match status" value="1"/>
</dbReference>
<sequence>MAQSSSSLDQNEQVIVNINNVDVCDKETTIASKSSSEIPSSKVKGSSKKFEVSFEGVLNEAFQQRCKDLANQPSFDAFEQNSWRLVVNKIGRLVSGWGIMLVVIFNEHNFLLRKRVLYFVYGLRRAVQNSLWLGLSLLIWHFVFYHKVKESKSKILPYGTKILEALFNQYVIETLSGPPLFERRSTKEEEVTVGEVQQVRNSGSTSLAPGELKETLIATKLQRCTTVGKKPRFSRTMPSKKDEEISIDNLQNLNQKNISA</sequence>
<accession>A0A4U5QLB8</accession>
<protein>
    <submittedName>
        <fullName evidence="3">Uncharacterized protein</fullName>
    </submittedName>
</protein>
<dbReference type="AlphaFoldDB" id="A0A4U5QLB8"/>
<name>A0A4U5QLB8_POPAL</name>
<comment type="subcellular location">
    <subcellularLocation>
        <location evidence="1">Membrane</location>
        <topology evidence="1">Multi-pass membrane protein</topology>
    </subcellularLocation>
</comment>
<evidence type="ECO:0000256" key="1">
    <source>
        <dbReference type="ARBA" id="ARBA00004141"/>
    </source>
</evidence>
<dbReference type="EMBL" id="RCHU01000254">
    <property type="protein sequence ID" value="TKS09997.1"/>
    <property type="molecule type" value="Genomic_DNA"/>
</dbReference>
<reference evidence="3" key="1">
    <citation type="submission" date="2018-10" db="EMBL/GenBank/DDBJ databases">
        <title>Population genomic analysis revealed the cold adaptation of white poplar.</title>
        <authorList>
            <person name="Liu Y.-J."/>
        </authorList>
    </citation>
    <scope>NUCLEOTIDE SEQUENCE [LARGE SCALE GENOMIC DNA]</scope>
    <source>
        <strain evidence="3">PAL-ZL1</strain>
    </source>
</reference>
<dbReference type="GO" id="GO:0006820">
    <property type="term" value="P:monoatomic anion transport"/>
    <property type="evidence" value="ECO:0007669"/>
    <property type="project" value="TreeGrafter"/>
</dbReference>
<dbReference type="GO" id="GO:0008381">
    <property type="term" value="F:mechanosensitive monoatomic ion channel activity"/>
    <property type="evidence" value="ECO:0007669"/>
    <property type="project" value="TreeGrafter"/>
</dbReference>
<evidence type="ECO:0000313" key="3">
    <source>
        <dbReference type="EMBL" id="TKS09997.1"/>
    </source>
</evidence>
<dbReference type="STRING" id="43335.A0A4U5QLB8"/>
<dbReference type="GO" id="GO:0005886">
    <property type="term" value="C:plasma membrane"/>
    <property type="evidence" value="ECO:0007669"/>
    <property type="project" value="TreeGrafter"/>
</dbReference>